<protein>
    <submittedName>
        <fullName evidence="2">Endonuclease III</fullName>
        <ecNumber evidence="2">4.2.99.18</ecNumber>
    </submittedName>
</protein>
<dbReference type="EC" id="4.2.99.18" evidence="2"/>
<dbReference type="GO" id="GO:0006284">
    <property type="term" value="P:base-excision repair"/>
    <property type="evidence" value="ECO:0007669"/>
    <property type="project" value="InterPro"/>
</dbReference>
<dbReference type="OrthoDB" id="9800977at2"/>
<gene>
    <name evidence="2" type="ORF">YBN1229_v1_0816</name>
</gene>
<dbReference type="EMBL" id="LN829119">
    <property type="protein sequence ID" value="CPR16456.1"/>
    <property type="molecule type" value="Genomic_DNA"/>
</dbReference>
<dbReference type="InterPro" id="IPR023170">
    <property type="entry name" value="HhH_base_excis_C"/>
</dbReference>
<keyword evidence="2" id="KW-0378">Hydrolase</keyword>
<dbReference type="CDD" id="cd00056">
    <property type="entry name" value="ENDO3c"/>
    <property type="match status" value="1"/>
</dbReference>
<dbReference type="Pfam" id="PF00730">
    <property type="entry name" value="HhH-GPD"/>
    <property type="match status" value="1"/>
</dbReference>
<sequence length="237" mass="26625">MQFDLAFMEPNPLVEVHFRLLKAHVRTHGPLGRWITFDPITQMVHAVLDGRTREDISKRAFRKLCGRFTSWDDLRHVSPDAIAYLIQPVTFADNKAAQISAALHRIHYLRGALSLDFLAGYSVEAARAWLEALPGVGPKVSAAVVNFSTLGMPALVVDSHYQRIAKRLGVVASKASDRAVDRSLARLVPGWMTTDDLQHNYFLVKRHGQTVCHHSPNCRVCVLKDLCLFGRRRCDGF</sequence>
<dbReference type="PANTHER" id="PTHR47203:SF1">
    <property type="entry name" value="HYPOTHETICAL BASE EXCISION DNA REPAIR PROTEIN (EUROFUNG)"/>
    <property type="match status" value="1"/>
</dbReference>
<evidence type="ECO:0000313" key="3">
    <source>
        <dbReference type="Proteomes" id="UP000033187"/>
    </source>
</evidence>
<dbReference type="KEGG" id="fil:BN1229_v1_0812"/>
<organism evidence="2 3">
    <name type="scientific">Candidatus Filomicrobium marinum</name>
    <dbReference type="NCBI Taxonomy" id="1608628"/>
    <lineage>
        <taxon>Bacteria</taxon>
        <taxon>Pseudomonadati</taxon>
        <taxon>Pseudomonadota</taxon>
        <taxon>Alphaproteobacteria</taxon>
        <taxon>Hyphomicrobiales</taxon>
        <taxon>Hyphomicrobiaceae</taxon>
        <taxon>Filomicrobium</taxon>
    </lineage>
</organism>
<evidence type="ECO:0000313" key="2">
    <source>
        <dbReference type="EMBL" id="CPR16456.1"/>
    </source>
</evidence>
<keyword evidence="2" id="KW-0456">Lyase</keyword>
<keyword evidence="2" id="KW-0255">Endonuclease</keyword>
<dbReference type="AlphaFoldDB" id="A0A0D6JCG6"/>
<dbReference type="Proteomes" id="UP000033187">
    <property type="component" value="Chromosome 1"/>
</dbReference>
<dbReference type="GO" id="GO:0140078">
    <property type="term" value="F:class I DNA-(apurinic or apyrimidinic site) endonuclease activity"/>
    <property type="evidence" value="ECO:0007669"/>
    <property type="project" value="UniProtKB-EC"/>
</dbReference>
<dbReference type="Gene3D" id="1.10.1670.10">
    <property type="entry name" value="Helix-hairpin-Helix base-excision DNA repair enzymes (C-terminal)"/>
    <property type="match status" value="1"/>
</dbReference>
<dbReference type="PANTHER" id="PTHR47203">
    <property type="match status" value="1"/>
</dbReference>
<dbReference type="InterPro" id="IPR011257">
    <property type="entry name" value="DNA_glycosylase"/>
</dbReference>
<dbReference type="InterPro" id="IPR003265">
    <property type="entry name" value="HhH-GPD_domain"/>
</dbReference>
<proteinExistence type="predicted"/>
<dbReference type="SUPFAM" id="SSF48150">
    <property type="entry name" value="DNA-glycosylase"/>
    <property type="match status" value="1"/>
</dbReference>
<dbReference type="PIRSF" id="PIRSF001435">
    <property type="entry name" value="Nth"/>
    <property type="match status" value="1"/>
</dbReference>
<reference evidence="3" key="1">
    <citation type="submission" date="2015-02" db="EMBL/GenBank/DDBJ databases">
        <authorList>
            <person name="Chooi Y.-H."/>
        </authorList>
    </citation>
    <scope>NUCLEOTIDE SEQUENCE [LARGE SCALE GENOMIC DNA]</scope>
    <source>
        <strain evidence="3">strain Y</strain>
    </source>
</reference>
<dbReference type="RefSeq" id="WP_046476768.1">
    <property type="nucleotide sequence ID" value="NZ_LN829118.1"/>
</dbReference>
<feature type="domain" description="HhH-GPD" evidence="1">
    <location>
        <begin position="48"/>
        <end position="210"/>
    </location>
</feature>
<evidence type="ECO:0000259" key="1">
    <source>
        <dbReference type="SMART" id="SM00478"/>
    </source>
</evidence>
<keyword evidence="3" id="KW-1185">Reference proteome</keyword>
<keyword evidence="2" id="KW-0540">Nuclease</keyword>
<name>A0A0D6JCG6_9HYPH</name>
<dbReference type="KEGG" id="fiy:BN1229_v1_0816"/>
<accession>A0A0D6JCG6</accession>
<dbReference type="SMART" id="SM00478">
    <property type="entry name" value="ENDO3c"/>
    <property type="match status" value="1"/>
</dbReference>
<dbReference type="Gene3D" id="1.10.340.30">
    <property type="entry name" value="Hypothetical protein, domain 2"/>
    <property type="match status" value="1"/>
</dbReference>